<reference evidence="5 6" key="1">
    <citation type="journal article" date="2014" name="Int. J. Syst. Evol. Microbiol.">
        <title>Complete genome sequence of Corynebacterium casei LMG S-19264T (=DSM 44701T), isolated from a smear-ripened cheese.</title>
        <authorList>
            <consortium name="US DOE Joint Genome Institute (JGI-PGF)"/>
            <person name="Walter F."/>
            <person name="Albersmeier A."/>
            <person name="Kalinowski J."/>
            <person name="Ruckert C."/>
        </authorList>
    </citation>
    <scope>NUCLEOTIDE SEQUENCE [LARGE SCALE GENOMIC DNA]</scope>
    <source>
        <strain evidence="5 6">CGMCC 4.7215</strain>
    </source>
</reference>
<protein>
    <submittedName>
        <fullName evidence="5">Methyl-accepting chemotaxis protein</fullName>
    </submittedName>
</protein>
<evidence type="ECO:0000256" key="2">
    <source>
        <dbReference type="ARBA" id="ARBA00029447"/>
    </source>
</evidence>
<dbReference type="Pfam" id="PF00015">
    <property type="entry name" value="MCPsignal"/>
    <property type="match status" value="1"/>
</dbReference>
<gene>
    <name evidence="5" type="ORF">ACFQJ7_02050</name>
</gene>
<dbReference type="PANTHER" id="PTHR32089">
    <property type="entry name" value="METHYL-ACCEPTING CHEMOTAXIS PROTEIN MCPB"/>
    <property type="match status" value="1"/>
</dbReference>
<sequence>MQNQGEGALKAINELDRWMVQITDIVTCMTAIADQTNMLAVNPNIETARTGEAGEGFAVVAKEVRSVGKETRGAVADIVDIL</sequence>
<evidence type="ECO:0000313" key="6">
    <source>
        <dbReference type="Proteomes" id="UP001596414"/>
    </source>
</evidence>
<dbReference type="RefSeq" id="WP_267638512.1">
    <property type="nucleotide sequence ID" value="NZ_JAODIY010000013.1"/>
</dbReference>
<evidence type="ECO:0000259" key="4">
    <source>
        <dbReference type="PROSITE" id="PS50111"/>
    </source>
</evidence>
<dbReference type="PRINTS" id="PR00260">
    <property type="entry name" value="CHEMTRNSDUCR"/>
</dbReference>
<proteinExistence type="inferred from homology"/>
<dbReference type="PROSITE" id="PS50111">
    <property type="entry name" value="CHEMOTAXIS_TRANSDUC_2"/>
    <property type="match status" value="1"/>
</dbReference>
<accession>A0ABD5X0P8</accession>
<keyword evidence="1 3" id="KW-0807">Transducer</keyword>
<dbReference type="EMBL" id="JBHSZQ010000002">
    <property type="protein sequence ID" value="MFC7124823.1"/>
    <property type="molecule type" value="Genomic_DNA"/>
</dbReference>
<dbReference type="PANTHER" id="PTHR32089:SF112">
    <property type="entry name" value="LYSOZYME-LIKE PROTEIN-RELATED"/>
    <property type="match status" value="1"/>
</dbReference>
<name>A0ABD5X0P8_9EURY</name>
<evidence type="ECO:0000256" key="3">
    <source>
        <dbReference type="PROSITE-ProRule" id="PRU00284"/>
    </source>
</evidence>
<dbReference type="GO" id="GO:0007165">
    <property type="term" value="P:signal transduction"/>
    <property type="evidence" value="ECO:0007669"/>
    <property type="project" value="UniProtKB-KW"/>
</dbReference>
<dbReference type="SUPFAM" id="SSF58104">
    <property type="entry name" value="Methyl-accepting chemotaxis protein (MCP) signaling domain"/>
    <property type="match status" value="1"/>
</dbReference>
<organism evidence="5 6">
    <name type="scientific">Halovenus rubra</name>
    <dbReference type="NCBI Taxonomy" id="869890"/>
    <lineage>
        <taxon>Archaea</taxon>
        <taxon>Methanobacteriati</taxon>
        <taxon>Methanobacteriota</taxon>
        <taxon>Stenosarchaea group</taxon>
        <taxon>Halobacteria</taxon>
        <taxon>Halobacteriales</taxon>
        <taxon>Haloarculaceae</taxon>
        <taxon>Halovenus</taxon>
    </lineage>
</organism>
<comment type="similarity">
    <text evidence="2">Belongs to the methyl-accepting chemotaxis (MCP) protein family.</text>
</comment>
<comment type="caution">
    <text evidence="5">The sequence shown here is derived from an EMBL/GenBank/DDBJ whole genome shotgun (WGS) entry which is preliminary data.</text>
</comment>
<dbReference type="InterPro" id="IPR004090">
    <property type="entry name" value="Chemotax_Me-accpt_rcpt"/>
</dbReference>
<evidence type="ECO:0000256" key="1">
    <source>
        <dbReference type="ARBA" id="ARBA00023224"/>
    </source>
</evidence>
<dbReference type="Proteomes" id="UP001596414">
    <property type="component" value="Unassembled WGS sequence"/>
</dbReference>
<feature type="domain" description="Methyl-accepting transducer" evidence="4">
    <location>
        <begin position="1"/>
        <end position="82"/>
    </location>
</feature>
<dbReference type="Gene3D" id="1.10.287.950">
    <property type="entry name" value="Methyl-accepting chemotaxis protein"/>
    <property type="match status" value="1"/>
</dbReference>
<dbReference type="InterPro" id="IPR004089">
    <property type="entry name" value="MCPsignal_dom"/>
</dbReference>
<evidence type="ECO:0000313" key="5">
    <source>
        <dbReference type="EMBL" id="MFC7124823.1"/>
    </source>
</evidence>
<dbReference type="AlphaFoldDB" id="A0ABD5X0P8"/>